<sequence>MGQMCCLMQGEHMEAGVSEKNLSQLCVEYPDATEMVRTSHDGLSGRFLRTARDADSMRLEMPDVPIGTTIQIPNGPCRMIIDNDTRQQIATQELEAQMTNRRILHLHNNRERLRKFDSVKTDIEFTQAMQIALRTFTGTLYVLEKYGPAITIEGTLKANGASWENHLQWLGRKDEDGSPLEPGQAHGRFDHYRVAFQAACYWADHHERTIYALAGPLKQDIPVFSSYDYDEMMSAFVTFTIAIIGKVYAGKQIDVTAIRKNYAEGISDEIQQSIDDHITRFVEHKYKGVAYHRRPMIPRLTRAASRETYLGTGTRHRAPYPRRVGKERTPKGVTSDTAAASSSTGSGVRVGHHRKAGMIHHVQETNPVGNLRQKTGGRVVYDFAEHHRLRKKRRRPPAHLRPRCKSPHVEALRKDETAVPSFKFPRYFYKQPVSDDLMELLRNDKNQAELARRYHGSSNKHSSLSSYRSGQSGLTVEVARRFALCPLAKRREIERGVCPRSSTDPMGDHDNKGVTTLARKTTSLVSEKGVDLPLQDVVVDTLDVDGLTRVMTCKVRRRFKYLLSLFESTTAEATYRAKFTLSDADTKQLADNGIIERINHADIKGFA</sequence>
<dbReference type="EMBL" id="CAEQ01002634">
    <property type="protein sequence ID" value="CCD17227.1"/>
    <property type="molecule type" value="Genomic_DNA"/>
</dbReference>
<evidence type="ECO:0000256" key="1">
    <source>
        <dbReference type="SAM" id="MobiDB-lite"/>
    </source>
</evidence>
<organism evidence="2 3">
    <name type="scientific">Trypanosoma congolense (strain IL3000)</name>
    <dbReference type="NCBI Taxonomy" id="1068625"/>
    <lineage>
        <taxon>Eukaryota</taxon>
        <taxon>Discoba</taxon>
        <taxon>Euglenozoa</taxon>
        <taxon>Kinetoplastea</taxon>
        <taxon>Metakinetoplastina</taxon>
        <taxon>Trypanosomatida</taxon>
        <taxon>Trypanosomatidae</taxon>
        <taxon>Trypanosoma</taxon>
        <taxon>Nannomonas</taxon>
    </lineage>
</organism>
<feature type="compositionally biased region" description="Basic residues" evidence="1">
    <location>
        <begin position="314"/>
        <end position="323"/>
    </location>
</feature>
<evidence type="ECO:0000313" key="3">
    <source>
        <dbReference type="Proteomes" id="UP000000702"/>
    </source>
</evidence>
<protein>
    <submittedName>
        <fullName evidence="2">WGS project CAEQ00000000 data, annotated contig 828</fullName>
    </submittedName>
</protein>
<feature type="compositionally biased region" description="Low complexity" evidence="1">
    <location>
        <begin position="332"/>
        <end position="349"/>
    </location>
</feature>
<reference evidence="2 3" key="2">
    <citation type="journal article" date="2012" name="Proc. Natl. Acad. Sci. U.S.A.">
        <title>Antigenic diversity is generated by distinct evolutionary mechanisms in African trypanosome species.</title>
        <authorList>
            <person name="Jackson A.P."/>
            <person name="Berry A."/>
            <person name="Aslett M."/>
            <person name="Allison H.C."/>
            <person name="Burton P."/>
            <person name="Vavrova-Anderson J."/>
            <person name="Brown R."/>
            <person name="Browne H."/>
            <person name="Corton N."/>
            <person name="Hauser H."/>
            <person name="Gamble J."/>
            <person name="Gilderthorp R."/>
            <person name="Marcello L."/>
            <person name="McQuillan J."/>
            <person name="Otto T.D."/>
            <person name="Quail M.A."/>
            <person name="Sanders M.J."/>
            <person name="van Tonder A."/>
            <person name="Ginger M.L."/>
            <person name="Field M.C."/>
            <person name="Barry J.D."/>
            <person name="Hertz-Fowler C."/>
            <person name="Berriman M."/>
        </authorList>
    </citation>
    <scope>NUCLEOTIDE SEQUENCE [LARGE SCALE GENOMIC DNA]</scope>
    <source>
        <strain evidence="2 3">IL3000</strain>
    </source>
</reference>
<gene>
    <name evidence="2" type="ORF">TCIL3000_0_20630</name>
</gene>
<evidence type="ECO:0000313" key="2">
    <source>
        <dbReference type="EMBL" id="CCD17227.1"/>
    </source>
</evidence>
<feature type="region of interest" description="Disordered" evidence="1">
    <location>
        <begin position="310"/>
        <end position="350"/>
    </location>
</feature>
<accession>F9WIS9</accession>
<proteinExistence type="predicted"/>
<reference evidence="3" key="1">
    <citation type="submission" date="2011-07" db="EMBL/GenBank/DDBJ databases">
        <title>Divergent evolution of antigenic variation in African trypanosomes.</title>
        <authorList>
            <person name="Jackson A.P."/>
            <person name="Berry A."/>
            <person name="Allison H.C."/>
            <person name="Burton P."/>
            <person name="Anderson J."/>
            <person name="Aslett M."/>
            <person name="Brown R."/>
            <person name="Corton N."/>
            <person name="Harris D."/>
            <person name="Hauser H."/>
            <person name="Gamble J."/>
            <person name="Gilderthorp R."/>
            <person name="McQuillan J."/>
            <person name="Quail M.A."/>
            <person name="Sanders M."/>
            <person name="Van Tonder A."/>
            <person name="Ginger M.L."/>
            <person name="Donelson J.E."/>
            <person name="Field M.C."/>
            <person name="Barry J.D."/>
            <person name="Berriman M."/>
            <person name="Hertz-Fowler C."/>
        </authorList>
    </citation>
    <scope>NUCLEOTIDE SEQUENCE [LARGE SCALE GENOMIC DNA]</scope>
    <source>
        <strain evidence="3">IL3000</strain>
    </source>
</reference>
<keyword evidence="3" id="KW-1185">Reference proteome</keyword>
<name>F9WIS9_TRYCI</name>
<comment type="caution">
    <text evidence="2">The sequence shown here is derived from an EMBL/GenBank/DDBJ whole genome shotgun (WGS) entry which is preliminary data.</text>
</comment>
<dbReference type="Proteomes" id="UP000000702">
    <property type="component" value="Unassembled WGS sequence"/>
</dbReference>
<dbReference type="AlphaFoldDB" id="F9WIS9"/>